<dbReference type="PANTHER" id="PTHR20872">
    <property type="match status" value="1"/>
</dbReference>
<dbReference type="SMART" id="SM00256">
    <property type="entry name" value="FBOX"/>
    <property type="match status" value="1"/>
</dbReference>
<keyword evidence="1" id="KW-1133">Transmembrane helix</keyword>
<evidence type="ECO:0000313" key="4">
    <source>
        <dbReference type="Proteomes" id="UP000822476"/>
    </source>
</evidence>
<accession>A0A8S9YNJ4</accession>
<keyword evidence="1" id="KW-0812">Transmembrane</keyword>
<organism evidence="3 4">
    <name type="scientific">Paragonimus skrjabini miyazakii</name>
    <dbReference type="NCBI Taxonomy" id="59628"/>
    <lineage>
        <taxon>Eukaryota</taxon>
        <taxon>Metazoa</taxon>
        <taxon>Spiralia</taxon>
        <taxon>Lophotrochozoa</taxon>
        <taxon>Platyhelminthes</taxon>
        <taxon>Trematoda</taxon>
        <taxon>Digenea</taxon>
        <taxon>Plagiorchiida</taxon>
        <taxon>Troglotremata</taxon>
        <taxon>Troglotrematidae</taxon>
        <taxon>Paragonimus</taxon>
    </lineage>
</organism>
<evidence type="ECO:0000313" key="3">
    <source>
        <dbReference type="EMBL" id="KAF7256465.1"/>
    </source>
</evidence>
<feature type="domain" description="F-box" evidence="2">
    <location>
        <begin position="1"/>
        <end position="43"/>
    </location>
</feature>
<evidence type="ECO:0000259" key="2">
    <source>
        <dbReference type="PROSITE" id="PS50181"/>
    </source>
</evidence>
<dbReference type="Gene3D" id="1.20.1280.50">
    <property type="match status" value="1"/>
</dbReference>
<dbReference type="EMBL" id="JTDE01003099">
    <property type="protein sequence ID" value="KAF7256465.1"/>
    <property type="molecule type" value="Genomic_DNA"/>
</dbReference>
<dbReference type="InterPro" id="IPR001810">
    <property type="entry name" value="F-box_dom"/>
</dbReference>
<keyword evidence="1" id="KW-0472">Membrane</keyword>
<name>A0A8S9YNJ4_9TREM</name>
<gene>
    <name evidence="3" type="ORF">EG68_08423</name>
</gene>
<dbReference type="OrthoDB" id="9974792at2759"/>
<dbReference type="PANTHER" id="PTHR20872:SF1">
    <property type="entry name" value="F-BOX DOMAIN-CONTAINING PROTEIN"/>
    <property type="match status" value="1"/>
</dbReference>
<dbReference type="Proteomes" id="UP000822476">
    <property type="component" value="Unassembled WGS sequence"/>
</dbReference>
<protein>
    <recommendedName>
        <fullName evidence="2">F-box domain-containing protein</fullName>
    </recommendedName>
</protein>
<dbReference type="Pfam" id="PF12937">
    <property type="entry name" value="F-box-like"/>
    <property type="match status" value="1"/>
</dbReference>
<evidence type="ECO:0000256" key="1">
    <source>
        <dbReference type="SAM" id="Phobius"/>
    </source>
</evidence>
<dbReference type="PROSITE" id="PS50181">
    <property type="entry name" value="FBOX"/>
    <property type="match status" value="1"/>
</dbReference>
<keyword evidence="4" id="KW-1185">Reference proteome</keyword>
<sequence>MDLPDHILERVFLYLSWNDRARAARVCRKWLSVFRSPLLWRRIVFTPPTRPLTRLQYDMKGYRTSCCLRAIGSYVREVCFVKSEDIFLLNRTLSLIAKYLETNPIQRQRLSRDVDIHTMTPALDYRRSPVDSTDDDTEDFNSYPVQSVACGATEEPLVLLNDSEDPTPRRGERFSDYISCITGDPDEEATLRLVMKLQEREFHLSSSDTSSDEADMDLNYILSDLRSTSLSLPKPNVFSGRQMGSQLSKRSQSFRHSRCAHPRQSPPSVRGFVLDFHCEVDDARGFAYGTGGALLSTIRRVVRQLFHVERLHLTDLFLTATDARDLILDLHKTAADSLRDLNVVHFHKLSSDLSILVGSAVPVTPPPLHTTGRRDWYLLDPRWLGARPRRLHQNPLSDLASLFPQLRRLTIAPTQLSDAMLLRLLYQTRLLELVLVLTDYTPFTIRHSSQSGYGDFGSQARIPLLIDPEPNGDHHLHYGGDEFDDDDLIDWGDDIPRFKDQVGVITSSAAGSSDWRPISSSSWRAALILRPQLFVQFRIRFLRVSAEDTTATRVASLLAFWPEPPCPVCTFVFNTIRGPRFAALFLSLTNVINFGIYASSLTTVIVSLEAPSTDQSMCYPEETKSDSADESKALNDIFRELPALCPSLSLLALGGTTTYLSILTLFVICRHYGRRLSFPYASNARRIRLVVGEQCCRFDDSSSDNVPATVLAWFSTVTSVGKDVDKRKLAAERCIAHALMQPRWCFLTSAQFQSELADYLN</sequence>
<dbReference type="SUPFAM" id="SSF81383">
    <property type="entry name" value="F-box domain"/>
    <property type="match status" value="1"/>
</dbReference>
<dbReference type="FunFam" id="1.20.1280.50:FF:000005">
    <property type="entry name" value="F-box/LRR-repeat protein 3 isoform X1"/>
    <property type="match status" value="1"/>
</dbReference>
<dbReference type="AlphaFoldDB" id="A0A8S9YNJ4"/>
<comment type="caution">
    <text evidence="3">The sequence shown here is derived from an EMBL/GenBank/DDBJ whole genome shotgun (WGS) entry which is preliminary data.</text>
</comment>
<dbReference type="InterPro" id="IPR036047">
    <property type="entry name" value="F-box-like_dom_sf"/>
</dbReference>
<reference evidence="3" key="1">
    <citation type="submission" date="2019-07" db="EMBL/GenBank/DDBJ databases">
        <title>Annotation for the trematode Paragonimus miyazaki's.</title>
        <authorList>
            <person name="Choi Y.-J."/>
        </authorList>
    </citation>
    <scope>NUCLEOTIDE SEQUENCE</scope>
    <source>
        <strain evidence="3">Japan</strain>
    </source>
</reference>
<feature type="transmembrane region" description="Helical" evidence="1">
    <location>
        <begin position="648"/>
        <end position="669"/>
    </location>
</feature>
<proteinExistence type="predicted"/>